<reference evidence="5" key="1">
    <citation type="submission" date="2007-11" db="EMBL/GenBank/DDBJ databases">
        <authorList>
            <person name="Fulton L."/>
            <person name="Clifton S."/>
            <person name="Fulton B."/>
            <person name="Xu J."/>
            <person name="Minx P."/>
            <person name="Pepin K.H."/>
            <person name="Johnson M."/>
            <person name="Thiruvilangam P."/>
            <person name="Bhonagiri V."/>
            <person name="Nash W.E."/>
            <person name="Mardis E.R."/>
            <person name="Wilson R.K."/>
        </authorList>
    </citation>
    <scope>NUCLEOTIDE SEQUENCE [LARGE SCALE GENOMIC DNA]</scope>
    <source>
        <strain evidence="5">DSM 14662</strain>
    </source>
</reference>
<keyword evidence="2" id="KW-0238">DNA-binding</keyword>
<evidence type="ECO:0000256" key="3">
    <source>
        <dbReference type="ARBA" id="ARBA00023163"/>
    </source>
</evidence>
<dbReference type="Pfam" id="PF08220">
    <property type="entry name" value="HTH_DeoR"/>
    <property type="match status" value="1"/>
</dbReference>
<dbReference type="InterPro" id="IPR001034">
    <property type="entry name" value="DeoR_HTH"/>
</dbReference>
<dbReference type="InterPro" id="IPR036390">
    <property type="entry name" value="WH_DNA-bd_sf"/>
</dbReference>
<dbReference type="GO" id="GO:0003700">
    <property type="term" value="F:DNA-binding transcription factor activity"/>
    <property type="evidence" value="ECO:0007669"/>
    <property type="project" value="InterPro"/>
</dbReference>
<dbReference type="InterPro" id="IPR014036">
    <property type="entry name" value="DeoR-like_C"/>
</dbReference>
<dbReference type="InterPro" id="IPR050313">
    <property type="entry name" value="Carb_Metab_HTH_regulators"/>
</dbReference>
<dbReference type="PRINTS" id="PR00037">
    <property type="entry name" value="HTHLACR"/>
</dbReference>
<dbReference type="Pfam" id="PF00455">
    <property type="entry name" value="DeoRC"/>
    <property type="match status" value="1"/>
</dbReference>
<evidence type="ECO:0000256" key="2">
    <source>
        <dbReference type="ARBA" id="ARBA00023125"/>
    </source>
</evidence>
<evidence type="ECO:0000259" key="4">
    <source>
        <dbReference type="PROSITE" id="PS51000"/>
    </source>
</evidence>
<gene>
    <name evidence="5" type="ORF">ANACAC_01954</name>
</gene>
<dbReference type="STRING" id="411490.ANACAC_01954"/>
<dbReference type="Proteomes" id="UP000004935">
    <property type="component" value="Unassembled WGS sequence"/>
</dbReference>
<evidence type="ECO:0000313" key="5">
    <source>
        <dbReference type="EMBL" id="EDR97347.1"/>
    </source>
</evidence>
<dbReference type="SMART" id="SM00420">
    <property type="entry name" value="HTH_DEOR"/>
    <property type="match status" value="1"/>
</dbReference>
<evidence type="ECO:0000313" key="6">
    <source>
        <dbReference type="Proteomes" id="UP000004935"/>
    </source>
</evidence>
<dbReference type="AlphaFoldDB" id="B0MEF9"/>
<sequence length="271" mass="29952">MNLRICYDKYNSRKGGTDMGKLLAKERQKEIIEYINSTGSAKIGELADKFEVTKETIRRDLTHLQEIGAIERSHGGATLISSFRPIPIETRISENSAVKYALCEKGLELIPEQGVIYLDAGSTMQCMAKLLSQKSGYTIVTNSINTTYHLNNGNNVTILTGGQLNPNNMSTEGFQTTNFINTIKVDIAFLGTSGFEQHNGPAVSEFTDAQIKQAIIPQSKIIVVISDSSKAHICSLVQYANWKDIDYFITDKDLPSATYKTLSELTEVILV</sequence>
<dbReference type="eggNOG" id="COG1349">
    <property type="taxonomic scope" value="Bacteria"/>
</dbReference>
<dbReference type="InterPro" id="IPR037171">
    <property type="entry name" value="NagB/RpiA_transferase-like"/>
</dbReference>
<dbReference type="SMART" id="SM01134">
    <property type="entry name" value="DeoRC"/>
    <property type="match status" value="1"/>
</dbReference>
<dbReference type="GO" id="GO:0003677">
    <property type="term" value="F:DNA binding"/>
    <property type="evidence" value="ECO:0007669"/>
    <property type="project" value="UniProtKB-KW"/>
</dbReference>
<dbReference type="Gene3D" id="3.40.50.1360">
    <property type="match status" value="1"/>
</dbReference>
<protein>
    <submittedName>
        <fullName evidence="5">Transcriptional regulator, DeoR family</fullName>
    </submittedName>
</protein>
<dbReference type="PROSITE" id="PS00894">
    <property type="entry name" value="HTH_DEOR_1"/>
    <property type="match status" value="1"/>
</dbReference>
<dbReference type="PROSITE" id="PS51000">
    <property type="entry name" value="HTH_DEOR_2"/>
    <property type="match status" value="1"/>
</dbReference>
<dbReference type="PANTHER" id="PTHR30363:SF44">
    <property type="entry name" value="AGA OPERON TRANSCRIPTIONAL REPRESSOR-RELATED"/>
    <property type="match status" value="1"/>
</dbReference>
<comment type="caution">
    <text evidence="5">The sequence shown here is derived from an EMBL/GenBank/DDBJ whole genome shotgun (WGS) entry which is preliminary data.</text>
</comment>
<dbReference type="SUPFAM" id="SSF46785">
    <property type="entry name" value="Winged helix' DNA-binding domain"/>
    <property type="match status" value="1"/>
</dbReference>
<reference evidence="5" key="2">
    <citation type="submission" date="2013-11" db="EMBL/GenBank/DDBJ databases">
        <title>Draft genome sequence of Anaerostipes caccae (DSM 14662).</title>
        <authorList>
            <person name="Sudarsanam P."/>
            <person name="Ley R."/>
            <person name="Guruge J."/>
            <person name="Turnbaugh P.J."/>
            <person name="Mahowald M."/>
            <person name="Liep D."/>
            <person name="Gordon J."/>
        </authorList>
    </citation>
    <scope>NUCLEOTIDE SEQUENCE</scope>
    <source>
        <strain evidence="5">DSM 14662</strain>
    </source>
</reference>
<keyword evidence="3" id="KW-0804">Transcription</keyword>
<dbReference type="InterPro" id="IPR036388">
    <property type="entry name" value="WH-like_DNA-bd_sf"/>
</dbReference>
<dbReference type="HOGENOM" id="CLU_060699_1_4_9"/>
<evidence type="ECO:0000256" key="1">
    <source>
        <dbReference type="ARBA" id="ARBA00023015"/>
    </source>
</evidence>
<dbReference type="Gene3D" id="1.10.10.10">
    <property type="entry name" value="Winged helix-like DNA-binding domain superfamily/Winged helix DNA-binding domain"/>
    <property type="match status" value="1"/>
</dbReference>
<keyword evidence="1" id="KW-0805">Transcription regulation</keyword>
<keyword evidence="6" id="KW-1185">Reference proteome</keyword>
<accession>B0MEF9</accession>
<organism evidence="5 6">
    <name type="scientific">Anaerostipes caccae (strain DSM 14662 / CCUG 47493 / JCM 13470 / NCIMB 13811 / L1-92)</name>
    <dbReference type="NCBI Taxonomy" id="411490"/>
    <lineage>
        <taxon>Bacteria</taxon>
        <taxon>Bacillati</taxon>
        <taxon>Bacillota</taxon>
        <taxon>Clostridia</taxon>
        <taxon>Lachnospirales</taxon>
        <taxon>Lachnospiraceae</taxon>
        <taxon>Anaerostipes</taxon>
    </lineage>
</organism>
<dbReference type="PANTHER" id="PTHR30363">
    <property type="entry name" value="HTH-TYPE TRANSCRIPTIONAL REGULATOR SRLR-RELATED"/>
    <property type="match status" value="1"/>
</dbReference>
<dbReference type="InterPro" id="IPR018356">
    <property type="entry name" value="Tscrpt_reg_HTH_DeoR_CS"/>
</dbReference>
<dbReference type="EMBL" id="ABAX03000013">
    <property type="protein sequence ID" value="EDR97347.1"/>
    <property type="molecule type" value="Genomic_DNA"/>
</dbReference>
<dbReference type="SUPFAM" id="SSF100950">
    <property type="entry name" value="NagB/RpiA/CoA transferase-like"/>
    <property type="match status" value="1"/>
</dbReference>
<name>B0MEF9_ANACD</name>
<feature type="domain" description="HTH deoR-type" evidence="4">
    <location>
        <begin position="24"/>
        <end position="79"/>
    </location>
</feature>
<proteinExistence type="predicted"/>